<dbReference type="InterPro" id="IPR020616">
    <property type="entry name" value="Thiolase_N"/>
</dbReference>
<keyword evidence="5" id="KW-1185">Reference proteome</keyword>
<name>A0A133U6G8_9EURY</name>
<evidence type="ECO:0000313" key="5">
    <source>
        <dbReference type="Proteomes" id="UP000070589"/>
    </source>
</evidence>
<protein>
    <submittedName>
        <fullName evidence="4">3-ketoacyl-CoA thiolase</fullName>
    </submittedName>
</protein>
<gene>
    <name evidence="4" type="ORF">AKJ62_02390</name>
</gene>
<dbReference type="Gene3D" id="3.40.47.10">
    <property type="match status" value="1"/>
</dbReference>
<dbReference type="InterPro" id="IPR016039">
    <property type="entry name" value="Thiolase-like"/>
</dbReference>
<keyword evidence="1" id="KW-0414">Isoprene biosynthesis</keyword>
<dbReference type="Pfam" id="PF00108">
    <property type="entry name" value="Thiolase_N"/>
    <property type="match status" value="1"/>
</dbReference>
<dbReference type="PATRIC" id="fig|1698261.3.peg.426"/>
<evidence type="ECO:0000259" key="3">
    <source>
        <dbReference type="Pfam" id="PF22691"/>
    </source>
</evidence>
<dbReference type="InterPro" id="IPR002155">
    <property type="entry name" value="Thiolase"/>
</dbReference>
<dbReference type="GO" id="GO:0008299">
    <property type="term" value="P:isoprenoid biosynthetic process"/>
    <property type="evidence" value="ECO:0007669"/>
    <property type="project" value="UniProtKB-KW"/>
</dbReference>
<organism evidence="4 5">
    <name type="scientific">candidate division MSBL1 archaeon SCGC-AAA259D14</name>
    <dbReference type="NCBI Taxonomy" id="1698261"/>
    <lineage>
        <taxon>Archaea</taxon>
        <taxon>Methanobacteriati</taxon>
        <taxon>Methanobacteriota</taxon>
        <taxon>candidate division MSBL1</taxon>
    </lineage>
</organism>
<dbReference type="EMBL" id="LHXL01000023">
    <property type="protein sequence ID" value="KXA89789.1"/>
    <property type="molecule type" value="Genomic_DNA"/>
</dbReference>
<evidence type="ECO:0000259" key="2">
    <source>
        <dbReference type="Pfam" id="PF00108"/>
    </source>
</evidence>
<proteinExistence type="predicted"/>
<evidence type="ECO:0000313" key="4">
    <source>
        <dbReference type="EMBL" id="KXA89789.1"/>
    </source>
</evidence>
<dbReference type="GO" id="GO:0016747">
    <property type="term" value="F:acyltransferase activity, transferring groups other than amino-acyl groups"/>
    <property type="evidence" value="ECO:0007669"/>
    <property type="project" value="InterPro"/>
</dbReference>
<dbReference type="PANTHER" id="PTHR42870:SF6">
    <property type="entry name" value="ACETYL-COA C-ACYLTRANSFERASE"/>
    <property type="match status" value="1"/>
</dbReference>
<dbReference type="Proteomes" id="UP000070589">
    <property type="component" value="Unassembled WGS sequence"/>
</dbReference>
<feature type="domain" description="Thiolase N-terminal" evidence="2">
    <location>
        <begin position="6"/>
        <end position="228"/>
    </location>
</feature>
<reference evidence="4 5" key="1">
    <citation type="journal article" date="2016" name="Sci. Rep.">
        <title>Metabolic traits of an uncultured archaeal lineage -MSBL1- from brine pools of the Red Sea.</title>
        <authorList>
            <person name="Mwirichia R."/>
            <person name="Alam I."/>
            <person name="Rashid M."/>
            <person name="Vinu M."/>
            <person name="Ba-Alawi W."/>
            <person name="Anthony Kamau A."/>
            <person name="Kamanda Ngugi D."/>
            <person name="Goker M."/>
            <person name="Klenk H.P."/>
            <person name="Bajic V."/>
            <person name="Stingl U."/>
        </authorList>
    </citation>
    <scope>NUCLEOTIDE SEQUENCE [LARGE SCALE GENOMIC DNA]</scope>
    <source>
        <strain evidence="4">SCGC-AAA259D14</strain>
    </source>
</reference>
<feature type="domain" description="Thiolase C-terminal" evidence="3">
    <location>
        <begin position="257"/>
        <end position="393"/>
    </location>
</feature>
<comment type="caution">
    <text evidence="4">The sequence shown here is derived from an EMBL/GenBank/DDBJ whole genome shotgun (WGS) entry which is preliminary data.</text>
</comment>
<evidence type="ECO:0000256" key="1">
    <source>
        <dbReference type="ARBA" id="ARBA00023229"/>
    </source>
</evidence>
<dbReference type="PANTHER" id="PTHR42870">
    <property type="entry name" value="ACETYL-COA C-ACETYLTRANSFERASE"/>
    <property type="match status" value="1"/>
</dbReference>
<dbReference type="AlphaFoldDB" id="A0A133U6G8"/>
<dbReference type="CDD" id="cd00829">
    <property type="entry name" value="SCP-x_thiolase"/>
    <property type="match status" value="1"/>
</dbReference>
<sequence>MESRDVVVLGVGQTKFGSYPDKSLAKLFADAFFQAADESNIGKEEVEALYYGNFNGAMTDGSANLPGFLADEVGLEGIEGFRFEGACASSSVAFVEACRDVASGYHDFVAVGGSERLKNAGTALGTRALATAVEGIHDMTAGLTFPGVFALVTRLYSKKYDIPLEGLREKIARVSIKNHKYGAKNPKAQFFGRMGDLSVEDVTGSKMISSPLTLRDCCPMTDGGSAVIVTSGEIGEGLVDQPVYVLGKGVCVSGGLFRQKEDLVKAVPRKVSSEKAYEESGLGPEDIDFVEIHDCFTMAEVIAMEAMGFYDYGEGADAVERGETEFDGELPVNIDGGLIGKGHPVGATGTAQIYTVSKVLRDEYGPYSLDDVEVGMTDTLGGEFGTLCNIILSTRRKKDEL</sequence>
<dbReference type="PIRSF" id="PIRSF000429">
    <property type="entry name" value="Ac-CoA_Ac_transf"/>
    <property type="match status" value="1"/>
</dbReference>
<dbReference type="SUPFAM" id="SSF53901">
    <property type="entry name" value="Thiolase-like"/>
    <property type="match status" value="1"/>
</dbReference>
<dbReference type="InterPro" id="IPR055140">
    <property type="entry name" value="Thiolase_C_2"/>
</dbReference>
<dbReference type="Pfam" id="PF22691">
    <property type="entry name" value="Thiolase_C_1"/>
    <property type="match status" value="1"/>
</dbReference>
<accession>A0A133U6G8</accession>